<evidence type="ECO:0000256" key="1">
    <source>
        <dbReference type="SAM" id="SignalP"/>
    </source>
</evidence>
<dbReference type="GeneID" id="65547975"/>
<feature type="chain" id="PRO_5037145406" evidence="1">
    <location>
        <begin position="20"/>
        <end position="107"/>
    </location>
</feature>
<sequence>MKKILILLSTVILSGTTLASEVKTSSLSMAKVSSSNKLAQQCQKLFNEGDKLIAEAAKQPGTHTAQVKKLQEKLSSSKQQIVKMDIPTQQKSCDKGLIALNSIKQRY</sequence>
<comment type="caution">
    <text evidence="3">The sequence shown here is derived from an EMBL/GenBank/DDBJ whole genome shotgun (WGS) entry which is preliminary data.</text>
</comment>
<dbReference type="EMBL" id="JABULY010000002">
    <property type="protein sequence ID" value="MBV6531469.1"/>
    <property type="molecule type" value="Genomic_DNA"/>
</dbReference>
<evidence type="ECO:0000313" key="5">
    <source>
        <dbReference type="Proteomes" id="UP001196379"/>
    </source>
</evidence>
<dbReference type="InterPro" id="IPR020493">
    <property type="entry name" value="Uncharacterised_HI0310"/>
</dbReference>
<evidence type="ECO:0000313" key="2">
    <source>
        <dbReference type="EMBL" id="MBV6531469.1"/>
    </source>
</evidence>
<name>A0A949WKZ8_9PAST</name>
<evidence type="ECO:0000313" key="3">
    <source>
        <dbReference type="EMBL" id="MBV6545983.1"/>
    </source>
</evidence>
<keyword evidence="5" id="KW-1185">Reference proteome</keyword>
<dbReference type="EMBL" id="JABUMC010000002">
    <property type="protein sequence ID" value="MBV6545983.1"/>
    <property type="molecule type" value="Genomic_DNA"/>
</dbReference>
<dbReference type="OrthoDB" id="5690714at2"/>
<dbReference type="Proteomes" id="UP001196379">
    <property type="component" value="Unassembled WGS sequence"/>
</dbReference>
<dbReference type="Pfam" id="PF17274">
    <property type="entry name" value="DUF5339"/>
    <property type="match status" value="1"/>
</dbReference>
<evidence type="ECO:0000313" key="4">
    <source>
        <dbReference type="Proteomes" id="UP000732858"/>
    </source>
</evidence>
<gene>
    <name evidence="2" type="ORF">HT657_04850</name>
    <name evidence="3" type="ORF">HT672_01490</name>
</gene>
<feature type="signal peptide" evidence="1">
    <location>
        <begin position="1"/>
        <end position="19"/>
    </location>
</feature>
<dbReference type="Proteomes" id="UP000732858">
    <property type="component" value="Unassembled WGS sequence"/>
</dbReference>
<protein>
    <submittedName>
        <fullName evidence="3">DUF5339 domain-containing protein</fullName>
    </submittedName>
</protein>
<dbReference type="AlphaFoldDB" id="A0A949WKZ8"/>
<keyword evidence="1" id="KW-0732">Signal</keyword>
<reference evidence="3 5" key="1">
    <citation type="journal article" date="2021" name="Mol. Ecol.">
        <title>Polar bear-adapted Ursidibacter maritimus are remarkably conserved after generations in captivity.</title>
        <authorList>
            <person name="Espinosa-Gongora C."/>
            <person name="Hansen M.J."/>
            <person name="Bertelsen M.F."/>
            <person name="Bojesen A.M."/>
        </authorList>
    </citation>
    <scope>NUCLEOTIDE SEQUENCE</scope>
    <source>
        <strain evidence="3">Pb43105x</strain>
        <strain evidence="2 5">Pb43106</strain>
    </source>
</reference>
<organism evidence="3 4">
    <name type="scientific">Ursidibacter maritimus</name>
    <dbReference type="NCBI Taxonomy" id="1331689"/>
    <lineage>
        <taxon>Bacteria</taxon>
        <taxon>Pseudomonadati</taxon>
        <taxon>Pseudomonadota</taxon>
        <taxon>Gammaproteobacteria</taxon>
        <taxon>Pasteurellales</taxon>
        <taxon>Pasteurellaceae</taxon>
        <taxon>Ursidibacter</taxon>
    </lineage>
</organism>
<proteinExistence type="predicted"/>
<accession>A0A949WKZ8</accession>
<dbReference type="RefSeq" id="WP_157402217.1">
    <property type="nucleotide sequence ID" value="NZ_JABULY010000002.1"/>
</dbReference>